<dbReference type="PROSITE" id="PS50088">
    <property type="entry name" value="ANK_REPEAT"/>
    <property type="match status" value="1"/>
</dbReference>
<accession>A0A6A5U6I9</accession>
<evidence type="ECO:0000313" key="3">
    <source>
        <dbReference type="Proteomes" id="UP000800035"/>
    </source>
</evidence>
<sequence>MKIPGNGPRVVFRTFALACASANDALVKALIVPGALPLDHKVENTSLTLACLSSGSPVVSALLDVGADVNHQDGSGKRPIEHAIDMGKNVIVELLISRGAVLKTGRYKNSYESAQKAMAAGLSTDEWKLVRSASQRKVKRRRLD</sequence>
<dbReference type="EMBL" id="ML976982">
    <property type="protein sequence ID" value="KAF1960763.1"/>
    <property type="molecule type" value="Genomic_DNA"/>
</dbReference>
<dbReference type="OrthoDB" id="341259at2759"/>
<dbReference type="AlphaFoldDB" id="A0A6A5U6I9"/>
<feature type="repeat" description="ANK" evidence="1">
    <location>
        <begin position="42"/>
        <end position="74"/>
    </location>
</feature>
<dbReference type="InterPro" id="IPR036770">
    <property type="entry name" value="Ankyrin_rpt-contain_sf"/>
</dbReference>
<dbReference type="Pfam" id="PF12796">
    <property type="entry name" value="Ank_2"/>
    <property type="match status" value="1"/>
</dbReference>
<keyword evidence="1" id="KW-0040">ANK repeat</keyword>
<evidence type="ECO:0000313" key="2">
    <source>
        <dbReference type="EMBL" id="KAF1960763.1"/>
    </source>
</evidence>
<reference evidence="2" key="1">
    <citation type="journal article" date="2020" name="Stud. Mycol.">
        <title>101 Dothideomycetes genomes: a test case for predicting lifestyles and emergence of pathogens.</title>
        <authorList>
            <person name="Haridas S."/>
            <person name="Albert R."/>
            <person name="Binder M."/>
            <person name="Bloem J."/>
            <person name="Labutti K."/>
            <person name="Salamov A."/>
            <person name="Andreopoulos B."/>
            <person name="Baker S."/>
            <person name="Barry K."/>
            <person name="Bills G."/>
            <person name="Bluhm B."/>
            <person name="Cannon C."/>
            <person name="Castanera R."/>
            <person name="Culley D."/>
            <person name="Daum C."/>
            <person name="Ezra D."/>
            <person name="Gonzalez J."/>
            <person name="Henrissat B."/>
            <person name="Kuo A."/>
            <person name="Liang C."/>
            <person name="Lipzen A."/>
            <person name="Lutzoni F."/>
            <person name="Magnuson J."/>
            <person name="Mondo S."/>
            <person name="Nolan M."/>
            <person name="Ohm R."/>
            <person name="Pangilinan J."/>
            <person name="Park H.-J."/>
            <person name="Ramirez L."/>
            <person name="Alfaro M."/>
            <person name="Sun H."/>
            <person name="Tritt A."/>
            <person name="Yoshinaga Y."/>
            <person name="Zwiers L.-H."/>
            <person name="Turgeon B."/>
            <person name="Goodwin S."/>
            <person name="Spatafora J."/>
            <person name="Crous P."/>
            <person name="Grigoriev I."/>
        </authorList>
    </citation>
    <scope>NUCLEOTIDE SEQUENCE</scope>
    <source>
        <strain evidence="2">CBS 675.92</strain>
    </source>
</reference>
<protein>
    <submittedName>
        <fullName evidence="2">Uncharacterized protein</fullName>
    </submittedName>
</protein>
<dbReference type="Proteomes" id="UP000800035">
    <property type="component" value="Unassembled WGS sequence"/>
</dbReference>
<gene>
    <name evidence="2" type="ORF">CC80DRAFT_544158</name>
</gene>
<proteinExistence type="predicted"/>
<organism evidence="2 3">
    <name type="scientific">Byssothecium circinans</name>
    <dbReference type="NCBI Taxonomy" id="147558"/>
    <lineage>
        <taxon>Eukaryota</taxon>
        <taxon>Fungi</taxon>
        <taxon>Dikarya</taxon>
        <taxon>Ascomycota</taxon>
        <taxon>Pezizomycotina</taxon>
        <taxon>Dothideomycetes</taxon>
        <taxon>Pleosporomycetidae</taxon>
        <taxon>Pleosporales</taxon>
        <taxon>Massarineae</taxon>
        <taxon>Massarinaceae</taxon>
        <taxon>Byssothecium</taxon>
    </lineage>
</organism>
<dbReference type="Gene3D" id="1.25.40.20">
    <property type="entry name" value="Ankyrin repeat-containing domain"/>
    <property type="match status" value="1"/>
</dbReference>
<name>A0A6A5U6I9_9PLEO</name>
<dbReference type="InterPro" id="IPR002110">
    <property type="entry name" value="Ankyrin_rpt"/>
</dbReference>
<evidence type="ECO:0000256" key="1">
    <source>
        <dbReference type="PROSITE-ProRule" id="PRU00023"/>
    </source>
</evidence>
<keyword evidence="3" id="KW-1185">Reference proteome</keyword>
<dbReference type="SUPFAM" id="SSF48403">
    <property type="entry name" value="Ankyrin repeat"/>
    <property type="match status" value="1"/>
</dbReference>